<proteinExistence type="predicted"/>
<comment type="caution">
    <text evidence="2">The sequence shown here is derived from an EMBL/GenBank/DDBJ whole genome shotgun (WGS) entry which is preliminary data.</text>
</comment>
<protein>
    <submittedName>
        <fullName evidence="2">Uncharacterized protein</fullName>
    </submittedName>
</protein>
<evidence type="ECO:0000313" key="2">
    <source>
        <dbReference type="EMBL" id="MFC6769994.1"/>
    </source>
</evidence>
<evidence type="ECO:0000313" key="3">
    <source>
        <dbReference type="Proteomes" id="UP001596274"/>
    </source>
</evidence>
<organism evidence="2 3">
    <name type="scientific">Halorubrum pallidum</name>
    <dbReference type="NCBI Taxonomy" id="1526114"/>
    <lineage>
        <taxon>Archaea</taxon>
        <taxon>Methanobacteriati</taxon>
        <taxon>Methanobacteriota</taxon>
        <taxon>Stenosarchaea group</taxon>
        <taxon>Halobacteria</taxon>
        <taxon>Halobacteriales</taxon>
        <taxon>Haloferacaceae</taxon>
        <taxon>Halorubrum</taxon>
    </lineage>
</organism>
<sequence length="140" mass="15662">MAPYDPPYTAPDRETFSLPAPETDPILKYAHEGKEYRIGTSDTRAKVTTYLPDELSECEGVVVLEVDSNATSVHEHTRPDAGVTAEVLEPYVEEYGDEGTVVTGALLRKDVEQRRLVEVDSRSYMDLYYNAPTAAAERYQ</sequence>
<gene>
    <name evidence="2" type="ORF">ACFQDD_00390</name>
</gene>
<evidence type="ECO:0000256" key="1">
    <source>
        <dbReference type="SAM" id="MobiDB-lite"/>
    </source>
</evidence>
<reference evidence="2 3" key="1">
    <citation type="journal article" date="2019" name="Int. J. Syst. Evol. Microbiol.">
        <title>The Global Catalogue of Microorganisms (GCM) 10K type strain sequencing project: providing services to taxonomists for standard genome sequencing and annotation.</title>
        <authorList>
            <consortium name="The Broad Institute Genomics Platform"/>
            <consortium name="The Broad Institute Genome Sequencing Center for Infectious Disease"/>
            <person name="Wu L."/>
            <person name="Ma J."/>
        </authorList>
    </citation>
    <scope>NUCLEOTIDE SEQUENCE [LARGE SCALE GENOMIC DNA]</scope>
    <source>
        <strain evidence="2 3">PJ61</strain>
    </source>
</reference>
<keyword evidence="3" id="KW-1185">Reference proteome</keyword>
<dbReference type="AlphaFoldDB" id="A0ABD5SZQ8"/>
<dbReference type="EMBL" id="JBHSWT010000009">
    <property type="protein sequence ID" value="MFC6769994.1"/>
    <property type="molecule type" value="Genomic_DNA"/>
</dbReference>
<feature type="region of interest" description="Disordered" evidence="1">
    <location>
        <begin position="1"/>
        <end position="21"/>
    </location>
</feature>
<dbReference type="Proteomes" id="UP001596274">
    <property type="component" value="Unassembled WGS sequence"/>
</dbReference>
<name>A0ABD5SZQ8_9EURY</name>
<accession>A0ABD5SZQ8</accession>